<keyword evidence="5" id="KW-0539">Nucleus</keyword>
<dbReference type="Pfam" id="PF04147">
    <property type="entry name" value="Nop14"/>
    <property type="match status" value="1"/>
</dbReference>
<evidence type="ECO:0000256" key="2">
    <source>
        <dbReference type="ARBA" id="ARBA00007466"/>
    </source>
</evidence>
<feature type="compositionally biased region" description="Basic and acidic residues" evidence="7">
    <location>
        <begin position="270"/>
        <end position="279"/>
    </location>
</feature>
<protein>
    <submittedName>
        <fullName evidence="8">Nucleolar protein 14</fullName>
    </submittedName>
</protein>
<feature type="region of interest" description="Disordered" evidence="7">
    <location>
        <begin position="237"/>
        <end position="405"/>
    </location>
</feature>
<keyword evidence="4" id="KW-0698">rRNA processing</keyword>
<comment type="similarity">
    <text evidence="2">Belongs to the NOP14 family.</text>
</comment>
<evidence type="ECO:0000256" key="1">
    <source>
        <dbReference type="ARBA" id="ARBA00004604"/>
    </source>
</evidence>
<evidence type="ECO:0000256" key="4">
    <source>
        <dbReference type="ARBA" id="ARBA00022552"/>
    </source>
</evidence>
<dbReference type="AlphaFoldDB" id="A0AAV3Y014"/>
<keyword evidence="3" id="KW-0690">Ribosome biogenesis</keyword>
<name>A0AAV3Y014_9GAST</name>
<dbReference type="GO" id="GO:0030692">
    <property type="term" value="C:Noc4p-Nop14p complex"/>
    <property type="evidence" value="ECO:0007669"/>
    <property type="project" value="TreeGrafter"/>
</dbReference>
<feature type="compositionally biased region" description="Basic and acidic residues" evidence="7">
    <location>
        <begin position="243"/>
        <end position="260"/>
    </location>
</feature>
<dbReference type="InterPro" id="IPR007276">
    <property type="entry name" value="Nop14"/>
</dbReference>
<comment type="subcellular location">
    <subcellularLocation>
        <location evidence="1">Nucleus</location>
        <location evidence="1">Nucleolus</location>
    </subcellularLocation>
</comment>
<feature type="region of interest" description="Disordered" evidence="7">
    <location>
        <begin position="1"/>
        <end position="21"/>
    </location>
</feature>
<feature type="compositionally biased region" description="Acidic residues" evidence="7">
    <location>
        <begin position="311"/>
        <end position="320"/>
    </location>
</feature>
<dbReference type="EMBL" id="BLXT01000264">
    <property type="protein sequence ID" value="GFN75323.1"/>
    <property type="molecule type" value="Genomic_DNA"/>
</dbReference>
<comment type="caution">
    <text evidence="8">The sequence shown here is derived from an EMBL/GenBank/DDBJ whole genome shotgun (WGS) entry which is preliminary data.</text>
</comment>
<reference evidence="8 9" key="1">
    <citation type="journal article" date="2021" name="Elife">
        <title>Chloroplast acquisition without the gene transfer in kleptoplastic sea slugs, Plakobranchus ocellatus.</title>
        <authorList>
            <person name="Maeda T."/>
            <person name="Takahashi S."/>
            <person name="Yoshida T."/>
            <person name="Shimamura S."/>
            <person name="Takaki Y."/>
            <person name="Nagai Y."/>
            <person name="Toyoda A."/>
            <person name="Suzuki Y."/>
            <person name="Arimoto A."/>
            <person name="Ishii H."/>
            <person name="Satoh N."/>
            <person name="Nishiyama T."/>
            <person name="Hasebe M."/>
            <person name="Maruyama T."/>
            <person name="Minagawa J."/>
            <person name="Obokata J."/>
            <person name="Shigenobu S."/>
        </authorList>
    </citation>
    <scope>NUCLEOTIDE SEQUENCE [LARGE SCALE GENOMIC DNA]</scope>
</reference>
<dbReference type="PANTHER" id="PTHR23183">
    <property type="entry name" value="NOP14"/>
    <property type="match status" value="1"/>
</dbReference>
<evidence type="ECO:0000313" key="9">
    <source>
        <dbReference type="Proteomes" id="UP000735302"/>
    </source>
</evidence>
<feature type="compositionally biased region" description="Acidic residues" evidence="7">
    <location>
        <begin position="332"/>
        <end position="352"/>
    </location>
</feature>
<evidence type="ECO:0000256" key="5">
    <source>
        <dbReference type="ARBA" id="ARBA00023242"/>
    </source>
</evidence>
<dbReference type="GO" id="GO:0030490">
    <property type="term" value="P:maturation of SSU-rRNA"/>
    <property type="evidence" value="ECO:0007669"/>
    <property type="project" value="TreeGrafter"/>
</dbReference>
<feature type="compositionally biased region" description="Acidic residues" evidence="7">
    <location>
        <begin position="361"/>
        <end position="371"/>
    </location>
</feature>
<evidence type="ECO:0000256" key="3">
    <source>
        <dbReference type="ARBA" id="ARBA00022517"/>
    </source>
</evidence>
<organism evidence="8 9">
    <name type="scientific">Plakobranchus ocellatus</name>
    <dbReference type="NCBI Taxonomy" id="259542"/>
    <lineage>
        <taxon>Eukaryota</taxon>
        <taxon>Metazoa</taxon>
        <taxon>Spiralia</taxon>
        <taxon>Lophotrochozoa</taxon>
        <taxon>Mollusca</taxon>
        <taxon>Gastropoda</taxon>
        <taxon>Heterobranchia</taxon>
        <taxon>Euthyneura</taxon>
        <taxon>Panpulmonata</taxon>
        <taxon>Sacoglossa</taxon>
        <taxon>Placobranchoidea</taxon>
        <taxon>Plakobranchidae</taxon>
        <taxon>Plakobranchus</taxon>
    </lineage>
</organism>
<sequence>MGKKGLSDKVRAKRKVITKQPPNPFEVKVNKVKNVVVNKKLQSWEKGLPGVSRSKAVKKRKDTLLRELHHSKKSNFLLDKRFGEGDASLTADEKMVQRFALEKKKQLQKKDFNLDDNEETLTHYGQSLAENLQDTINSDSDNDEDAVKAVTGDLQFGGLSKDDSAVSWKEKMKDIIADSKKMKYERQAEKEKVVETTQELDSVWKTVFPSFSSQPPPAKKKPSNFMLLFHNLVMEQKSSGASDKLKTEEEKAKEEAEKLQVLEAQRLSRMRGETDKPESNHISADDLNDGFTLEKKRQKVSFSDTTKGNESEEEGDEDKGADEAKKDSGELSSDDSDEEENEDDESEDDDDKSSDNFSDLASDENEEEDGQELDKFEETGNDDGKEEVQPKPILKKSQSKQQTSKVSEKIVSDLPFVFSEGNKDKLEKILTYLLQYFGEVVSCDSIDQALLKHVTSHIWEMSQMFPATAASHLQKLLLDKQKEFSDLQHKKPGIAQCVPLNVLLHLPLITGLFPTSDYRHPVTTPAFSFLSQILSECCVRNMKDCITGLFLCGHDIQSVGLSKRYIPEAITFLHGLLVLGADENEAKGVKVFPQLKASGKGNDLLQVKEKCEALHEWSITELLTMDSADLETDKYRCEAIAKCVNLLLDCLNLWEDLTHIAAVIKPVKEPLSMLPVQYYPESLTKAIQQLKTKMRECEAKKLHAMQLPTKKPEALKLFEPKIEEFWSGKRKKGGPNREVNERQRLTHKLKRETKAAVREIKRDNEVLAVHQLEVITKKDAERKRKTKDLMNSLANQEGDYNAIKRAKH</sequence>
<dbReference type="Proteomes" id="UP000735302">
    <property type="component" value="Unassembled WGS sequence"/>
</dbReference>
<feature type="compositionally biased region" description="Basic and acidic residues" evidence="7">
    <location>
        <begin position="372"/>
        <end position="389"/>
    </location>
</feature>
<evidence type="ECO:0000256" key="7">
    <source>
        <dbReference type="SAM" id="MobiDB-lite"/>
    </source>
</evidence>
<proteinExistence type="inferred from homology"/>
<feature type="compositionally biased region" description="Basic and acidic residues" evidence="7">
    <location>
        <begin position="1"/>
        <end position="10"/>
    </location>
</feature>
<evidence type="ECO:0000256" key="6">
    <source>
        <dbReference type="ARBA" id="ARBA00024695"/>
    </source>
</evidence>
<comment type="function">
    <text evidence="6">Involved in nucleolar processing of pre-18S ribosomal RNA. Has a role in the nuclear export of 40S pre-ribosomal subunit to the cytoplasm.</text>
</comment>
<accession>A0AAV3Y014</accession>
<dbReference type="PANTHER" id="PTHR23183:SF0">
    <property type="entry name" value="NUCLEOLAR PROTEIN 14"/>
    <property type="match status" value="1"/>
</dbReference>
<dbReference type="GO" id="GO:0032040">
    <property type="term" value="C:small-subunit processome"/>
    <property type="evidence" value="ECO:0007669"/>
    <property type="project" value="InterPro"/>
</dbReference>
<keyword evidence="9" id="KW-1185">Reference proteome</keyword>
<evidence type="ECO:0000313" key="8">
    <source>
        <dbReference type="EMBL" id="GFN75323.1"/>
    </source>
</evidence>
<gene>
    <name evidence="8" type="ORF">PoB_000182900</name>
</gene>